<gene>
    <name evidence="3" type="ORF">SAMN02745664_1316</name>
</gene>
<sequence>MHIIGAKKGQQATKPYIMPDNMQSGNEVGIVYGLGEGEILGLVDGGKSIYLDGTPLINDNGGENFGGVSWEMRTGTIDQEHLHGFPAVENETSVNVELRHDRAFVRQLRNTKLSAVVIRLGFGAIFTAKDNGDRVGHTIEYAIDVQTDGGVWREVLATKFSGKASQGYKRSHRIDLPTAKNNWTIRVRRLTANKDSEMVGDRMTIDALTEVIDAKLRYPCTALIGLRFNAEIFNNIPKFAAECHGMIIQVPTNYDPVTRTYAGLWDGTFKLAYSNNPAWIYYDLCTARRYALGDRLIGHLDKWSLYRVAQYCDEMVDDGRGGREPRYACNVYLQQREDAYKILQNIAGIFHALTYWDGEQIIVDADLPKDVLYTFSRANIIGDFEYSGTANYARHTQIKVAYDDPDNEYKTTYEIVPDLQAIAKYGVKTLDMSAFGCTSQAQAIRLGKWALLSEALETQTVTFSVGLDGYLPHVGSVIAVSDHVLAGRDNGGRVQAIDDNIITLDRAITKPLASGDMLMINGNDGVTETRTITAINGNKITVQTAFERAEVDAVWAMDSTDLQTLKLRVMSIVQSEPAKFTITGVEYNPDKFAAAEIDIRALPKPVSVIPTAVISAPETVTISQSVRVEQGVSITKLSIDWSQVISAVAYRVEWRKDDSDTWIALPKTASQSIDIDNVYSGNYQARVRAIDAFDNESLATTSQLTAITGKVGKPPRPARLYAKGGLFSMELGWIFNAGSDDTNYIEIQVSPDGRSNIATLGTFAYPTDKHTVNGLQGNLTQFYRARIVDKLGNVSDWTDWTSGTTEAQADKVLSLLTGQITASQLHQDLSTPIGKIGTLENSLNTAKIDLSALNASMTTAKADIAKAKTDLSTAVSNITTERNRISAAIADITALQSANNAKTLELANLTQTVGGHTSSIRDLAVTTGELSQRYTQLKTASDNANSEITAIKQTQAGQATSIQRMSADIGANTASITAEQQARTSADNALSQRITALDSAYKSADTQANAKIATLEQSLTDKDSAMSRRVDTLQAIYNTLNSTKASTASVTAEAQARSTADNALSQRIDNLNSDYQSNKASITSQLRTLSDADSATAQRLDAMSSQFDSLRVGARNLILDSNQQLVARGAVTWQAKNFSVAQYDWSSVNNLTILADVKCNNLQRNGDLYRITVEIKAIMSNNAVWWFHSTLNAPIASYSGRISQTYNFTDLKIKNVEFANILINNVSSNSDIVIGKPKLEVGTIATDWTPAPEDIDAQFVQTNANISALQQTVTNADNALSQRIDTLDASYKSADRALNSSITAEQQARASADNTLS</sequence>
<name>A0A1N7GBD8_9GAMM</name>
<reference evidence="4" key="1">
    <citation type="submission" date="2017-01" db="EMBL/GenBank/DDBJ databases">
        <authorList>
            <person name="Varghese N."/>
            <person name="Submissions S."/>
        </authorList>
    </citation>
    <scope>NUCLEOTIDE SEQUENCE [LARGE SCALE GENOMIC DNA]</scope>
    <source>
        <strain evidence="4">DSM 21768</strain>
    </source>
</reference>
<dbReference type="Gene3D" id="1.10.287.1490">
    <property type="match status" value="1"/>
</dbReference>
<proteinExistence type="predicted"/>
<evidence type="ECO:0000313" key="4">
    <source>
        <dbReference type="Proteomes" id="UP000187495"/>
    </source>
</evidence>
<dbReference type="Proteomes" id="UP000187495">
    <property type="component" value="Unassembled WGS sequence"/>
</dbReference>
<dbReference type="Pfam" id="PF24801">
    <property type="entry name" value="FNIII-A_GpJ"/>
    <property type="match status" value="1"/>
</dbReference>
<dbReference type="Pfam" id="PF13550">
    <property type="entry name" value="Phage-tail_3"/>
    <property type="match status" value="1"/>
</dbReference>
<dbReference type="EMBL" id="FTNU01000031">
    <property type="protein sequence ID" value="SIS09885.1"/>
    <property type="molecule type" value="Genomic_DNA"/>
</dbReference>
<dbReference type="InterPro" id="IPR053171">
    <property type="entry name" value="Viral_Tip_Attach_Protein"/>
</dbReference>
<dbReference type="InterPro" id="IPR055385">
    <property type="entry name" value="GpJ_HDII-ins2"/>
</dbReference>
<dbReference type="InterPro" id="IPR003961">
    <property type="entry name" value="FN3_dom"/>
</dbReference>
<feature type="domain" description="Tip attachment protein J" evidence="1">
    <location>
        <begin position="335"/>
        <end position="499"/>
    </location>
</feature>
<dbReference type="PANTHER" id="PTHR36251">
    <property type="entry name" value="FELS-1 PROPHAGE HOST SPECIFICITY PROTEIN-RELATED"/>
    <property type="match status" value="1"/>
</dbReference>
<keyword evidence="4" id="KW-1185">Reference proteome</keyword>
<dbReference type="CDD" id="cd00063">
    <property type="entry name" value="FN3"/>
    <property type="match status" value="1"/>
</dbReference>
<dbReference type="RefSeq" id="WP_076556248.1">
    <property type="nucleotide sequence ID" value="NZ_FTNU01000031.1"/>
</dbReference>
<dbReference type="InterPro" id="IPR032876">
    <property type="entry name" value="J_dom"/>
</dbReference>
<dbReference type="STRING" id="34061.B0189_10990"/>
<organism evidence="3 4">
    <name type="scientific">Moraxella cuniculi DSM 21768</name>
    <dbReference type="NCBI Taxonomy" id="1122245"/>
    <lineage>
        <taxon>Bacteria</taxon>
        <taxon>Pseudomonadati</taxon>
        <taxon>Pseudomonadota</taxon>
        <taxon>Gammaproteobacteria</taxon>
        <taxon>Moraxellales</taxon>
        <taxon>Moraxellaceae</taxon>
        <taxon>Moraxella</taxon>
    </lineage>
</organism>
<evidence type="ECO:0000259" key="1">
    <source>
        <dbReference type="Pfam" id="PF13550"/>
    </source>
</evidence>
<feature type="domain" description="Tip attachment protein J HDII-ins2" evidence="2">
    <location>
        <begin position="88"/>
        <end position="214"/>
    </location>
</feature>
<evidence type="ECO:0000313" key="3">
    <source>
        <dbReference type="EMBL" id="SIS09885.1"/>
    </source>
</evidence>
<dbReference type="Gene3D" id="2.60.40.10">
    <property type="entry name" value="Immunoglobulins"/>
    <property type="match status" value="1"/>
</dbReference>
<accession>A0A1N7GBD8</accession>
<dbReference type="PANTHER" id="PTHR36251:SF2">
    <property type="entry name" value="GIFSY-2 PROPHAGE HOST SPECIFICITY PROTEIN J, PHAGE LAMBDA"/>
    <property type="match status" value="1"/>
</dbReference>
<protein>
    <submittedName>
        <fullName evidence="3">Phage-related protein, tail component</fullName>
    </submittedName>
</protein>
<evidence type="ECO:0000259" key="2">
    <source>
        <dbReference type="Pfam" id="PF24801"/>
    </source>
</evidence>
<dbReference type="InterPro" id="IPR013783">
    <property type="entry name" value="Ig-like_fold"/>
</dbReference>